<evidence type="ECO:0000313" key="8">
    <source>
        <dbReference type="EMBL" id="AUX23431.1"/>
    </source>
</evidence>
<feature type="domain" description="Cytochrome c" evidence="7">
    <location>
        <begin position="669"/>
        <end position="818"/>
    </location>
</feature>
<organism evidence="8 9">
    <name type="scientific">Sorangium cellulosum</name>
    <name type="common">Polyangium cellulosum</name>
    <dbReference type="NCBI Taxonomy" id="56"/>
    <lineage>
        <taxon>Bacteria</taxon>
        <taxon>Pseudomonadati</taxon>
        <taxon>Myxococcota</taxon>
        <taxon>Polyangia</taxon>
        <taxon>Polyangiales</taxon>
        <taxon>Polyangiaceae</taxon>
        <taxon>Sorangium</taxon>
    </lineage>
</organism>
<dbReference type="SUPFAM" id="SSF51004">
    <property type="entry name" value="C-terminal (heme d1) domain of cytochrome cd1-nitrite reductase"/>
    <property type="match status" value="1"/>
</dbReference>
<dbReference type="GO" id="GO:0020037">
    <property type="term" value="F:heme binding"/>
    <property type="evidence" value="ECO:0007669"/>
    <property type="project" value="InterPro"/>
</dbReference>
<dbReference type="InterPro" id="IPR051200">
    <property type="entry name" value="Host-pathogen_enzymatic-act"/>
</dbReference>
<feature type="domain" description="Cytochrome c" evidence="7">
    <location>
        <begin position="494"/>
        <end position="654"/>
    </location>
</feature>
<keyword evidence="1 4" id="KW-0349">Heme</keyword>
<keyword evidence="2 4" id="KW-0479">Metal-binding</keyword>
<dbReference type="PROSITE" id="PS51007">
    <property type="entry name" value="CYTC"/>
    <property type="match status" value="2"/>
</dbReference>
<sequence length="942" mass="100412">MISHRPSALLRALLMVALALSAWCGAPRAARAASSYTLFESGQVRPLALSPSGKLLFATNTPDNRLEVFRVKPRGLQHLASIPVGLEPVAVAARSETEVWVVNHLSDSVSVVRFNPISGTGLVERTLLVGDEPRDIVFAGPGRRRAFITTAHRGQNSPIDPQLTTPGIGRADVWVFDALALGGGLGGAPLNVITLFSDTPRALAVTPDGDRVYAAAFHSGNRTTVVMDALVPDGGQAAGGSPGPSENWQGIGAPEVGLIVQHDGSHWVDELGRHWDDQVYFSLPDKDVFVIDAMGDPPAQLPGSQGFFQGVGTILYNMAVNPVSGRVYVSNTEAQNQDRFEGPGVFAGTSVRGHLHESRITVLDPATGGVLPRHLNKHIDYNTCCAQAPNGENARSLALPQAMAVTRNGATLYVSALGSDKIGVLDTAALEADTFVPDAASHIAVSGGGPTGILLDEPRRQLYVLTRFDNSISVIDTVARVERAHVAMHSPEPESVVRGRRFLYDASFSSSHGDSSCASCHVFGDFDSLAWDLGDPDGTVKDNPQPIAGVQDPTDPANPPPFLDPTFTIDFHPMKGPMTTQSLRGMANQGAMHWRGDRTGGGDGAPAVQPDGGALDENAAFLEFNVAFPGLLGRDAEIAPEDMQAFADFILQVTYPPNPIRNLDNSLTPDQAAGRDFFFGPPSILFHDLDCESCHRLDPNANPGSSAPGFFGTDGRSSFSFVSQLFKIPHLRNMYQKVGMFGLPPVAFILPGLEGPQGDQVRGFGFTHDGAFDTMFRFFSLAAFTQSDLNPQGFAPGPDGDLLRRQVEEFMFAFDSNLAPIVGQQITLTRDNAALAGPRLDLLRSRADVGECDLVARTALLHHELGFLYVGGGQFMASRQALPPIPEPLLRLLALSPTSPVTFTCAPPGSGERIGLDRDDDGHLDGDERDAGTDPADPASHP</sequence>
<dbReference type="InterPro" id="IPR011048">
    <property type="entry name" value="Haem_d1_sf"/>
</dbReference>
<evidence type="ECO:0000256" key="2">
    <source>
        <dbReference type="ARBA" id="ARBA00022723"/>
    </source>
</evidence>
<dbReference type="InterPro" id="IPR015943">
    <property type="entry name" value="WD40/YVTN_repeat-like_dom_sf"/>
</dbReference>
<dbReference type="SUPFAM" id="SSF46626">
    <property type="entry name" value="Cytochrome c"/>
    <property type="match status" value="2"/>
</dbReference>
<gene>
    <name evidence="8" type="ORF">SOCEGT47_039560</name>
</gene>
<dbReference type="PANTHER" id="PTHR47197:SF3">
    <property type="entry name" value="DIHYDRO-HEME D1 DEHYDROGENASE"/>
    <property type="match status" value="1"/>
</dbReference>
<proteinExistence type="predicted"/>
<reference evidence="8 9" key="1">
    <citation type="submission" date="2015-09" db="EMBL/GenBank/DDBJ databases">
        <title>Sorangium comparison.</title>
        <authorList>
            <person name="Zaburannyi N."/>
            <person name="Bunk B."/>
            <person name="Overmann J."/>
            <person name="Mueller R."/>
        </authorList>
    </citation>
    <scope>NUCLEOTIDE SEQUENCE [LARGE SCALE GENOMIC DNA]</scope>
    <source>
        <strain evidence="8 9">So ceGT47</strain>
    </source>
</reference>
<evidence type="ECO:0000256" key="5">
    <source>
        <dbReference type="SAM" id="MobiDB-lite"/>
    </source>
</evidence>
<protein>
    <recommendedName>
        <fullName evidence="7">Cytochrome c domain-containing protein</fullName>
    </recommendedName>
</protein>
<dbReference type="GO" id="GO:0009055">
    <property type="term" value="F:electron transfer activity"/>
    <property type="evidence" value="ECO:0007669"/>
    <property type="project" value="InterPro"/>
</dbReference>
<dbReference type="GO" id="GO:0046872">
    <property type="term" value="F:metal ion binding"/>
    <property type="evidence" value="ECO:0007669"/>
    <property type="project" value="UniProtKB-KW"/>
</dbReference>
<dbReference type="InterPro" id="IPR009056">
    <property type="entry name" value="Cyt_c-like_dom"/>
</dbReference>
<feature type="chain" id="PRO_5020563554" description="Cytochrome c domain-containing protein" evidence="6">
    <location>
        <begin position="33"/>
        <end position="942"/>
    </location>
</feature>
<evidence type="ECO:0000256" key="3">
    <source>
        <dbReference type="ARBA" id="ARBA00023004"/>
    </source>
</evidence>
<accession>A0A4P2Q2T3</accession>
<keyword evidence="3 4" id="KW-0408">Iron</keyword>
<dbReference type="Gene3D" id="2.130.10.10">
    <property type="entry name" value="YVTN repeat-like/Quinoprotein amine dehydrogenase"/>
    <property type="match status" value="2"/>
</dbReference>
<keyword evidence="6" id="KW-0732">Signal</keyword>
<evidence type="ECO:0000256" key="1">
    <source>
        <dbReference type="ARBA" id="ARBA00022617"/>
    </source>
</evidence>
<feature type="region of interest" description="Disordered" evidence="5">
    <location>
        <begin position="904"/>
        <end position="942"/>
    </location>
</feature>
<feature type="compositionally biased region" description="Basic and acidic residues" evidence="5">
    <location>
        <begin position="914"/>
        <end position="932"/>
    </location>
</feature>
<dbReference type="EMBL" id="CP012670">
    <property type="protein sequence ID" value="AUX23431.1"/>
    <property type="molecule type" value="Genomic_DNA"/>
</dbReference>
<dbReference type="InterPro" id="IPR036909">
    <property type="entry name" value="Cyt_c-like_dom_sf"/>
</dbReference>
<dbReference type="AlphaFoldDB" id="A0A4P2Q2T3"/>
<evidence type="ECO:0000256" key="4">
    <source>
        <dbReference type="PROSITE-ProRule" id="PRU00433"/>
    </source>
</evidence>
<name>A0A4P2Q2T3_SORCE</name>
<dbReference type="Proteomes" id="UP000295781">
    <property type="component" value="Chromosome"/>
</dbReference>
<evidence type="ECO:0000313" key="9">
    <source>
        <dbReference type="Proteomes" id="UP000295781"/>
    </source>
</evidence>
<evidence type="ECO:0000256" key="6">
    <source>
        <dbReference type="SAM" id="SignalP"/>
    </source>
</evidence>
<feature type="signal peptide" evidence="6">
    <location>
        <begin position="1"/>
        <end position="32"/>
    </location>
</feature>
<evidence type="ECO:0000259" key="7">
    <source>
        <dbReference type="PROSITE" id="PS51007"/>
    </source>
</evidence>
<dbReference type="PANTHER" id="PTHR47197">
    <property type="entry name" value="PROTEIN NIRF"/>
    <property type="match status" value="1"/>
</dbReference>